<keyword evidence="2" id="KW-0812">Transmembrane</keyword>
<dbReference type="RefSeq" id="WP_322185846.1">
    <property type="nucleotide sequence ID" value="NZ_JAXLPB010000001.1"/>
</dbReference>
<keyword evidence="2" id="KW-1133">Transmembrane helix</keyword>
<name>A0ABU5HZK8_9HYPH</name>
<protein>
    <submittedName>
        <fullName evidence="3">Uncharacterized protein</fullName>
    </submittedName>
</protein>
<gene>
    <name evidence="3" type="ORF">U0C82_04440</name>
</gene>
<sequence>MAPRMGPSFEKGRSRAILWPVVVVLAAIGIYFFFVSNPEDATPTDDPTEPATASDLAEPETVTTPGAE</sequence>
<dbReference type="Proteomes" id="UP001294412">
    <property type="component" value="Unassembled WGS sequence"/>
</dbReference>
<reference evidence="3 4" key="1">
    <citation type="submission" date="2023-12" db="EMBL/GenBank/DDBJ databases">
        <title>Description of Novel Strain Fulvimarina sp. 2208YS6-2-32 isolated from Uroteuthis (Photololigo) edulis.</title>
        <authorList>
            <person name="Park J.-S."/>
        </authorList>
    </citation>
    <scope>NUCLEOTIDE SEQUENCE [LARGE SCALE GENOMIC DNA]</scope>
    <source>
        <strain evidence="3 4">2208YS6-2-32</strain>
    </source>
</reference>
<feature type="region of interest" description="Disordered" evidence="1">
    <location>
        <begin position="39"/>
        <end position="68"/>
    </location>
</feature>
<evidence type="ECO:0000313" key="3">
    <source>
        <dbReference type="EMBL" id="MDY8108401.1"/>
    </source>
</evidence>
<evidence type="ECO:0000256" key="1">
    <source>
        <dbReference type="SAM" id="MobiDB-lite"/>
    </source>
</evidence>
<organism evidence="3 4">
    <name type="scientific">Fulvimarina uroteuthidis</name>
    <dbReference type="NCBI Taxonomy" id="3098149"/>
    <lineage>
        <taxon>Bacteria</taxon>
        <taxon>Pseudomonadati</taxon>
        <taxon>Pseudomonadota</taxon>
        <taxon>Alphaproteobacteria</taxon>
        <taxon>Hyphomicrobiales</taxon>
        <taxon>Aurantimonadaceae</taxon>
        <taxon>Fulvimarina</taxon>
    </lineage>
</organism>
<evidence type="ECO:0000313" key="4">
    <source>
        <dbReference type="Proteomes" id="UP001294412"/>
    </source>
</evidence>
<feature type="transmembrane region" description="Helical" evidence="2">
    <location>
        <begin position="16"/>
        <end position="34"/>
    </location>
</feature>
<evidence type="ECO:0000256" key="2">
    <source>
        <dbReference type="SAM" id="Phobius"/>
    </source>
</evidence>
<comment type="caution">
    <text evidence="3">The sequence shown here is derived from an EMBL/GenBank/DDBJ whole genome shotgun (WGS) entry which is preliminary data.</text>
</comment>
<accession>A0ABU5HZK8</accession>
<keyword evidence="4" id="KW-1185">Reference proteome</keyword>
<dbReference type="EMBL" id="JAXLPB010000001">
    <property type="protein sequence ID" value="MDY8108401.1"/>
    <property type="molecule type" value="Genomic_DNA"/>
</dbReference>
<keyword evidence="2" id="KW-0472">Membrane</keyword>
<proteinExistence type="predicted"/>